<dbReference type="GO" id="GO:0030182">
    <property type="term" value="P:neuron differentiation"/>
    <property type="evidence" value="ECO:0007669"/>
    <property type="project" value="TreeGrafter"/>
</dbReference>
<proteinExistence type="inferred from homology"/>
<dbReference type="Pfam" id="PF00096">
    <property type="entry name" value="zf-C2H2"/>
    <property type="match status" value="4"/>
</dbReference>
<feature type="domain" description="C2H2-type" evidence="17">
    <location>
        <begin position="437"/>
        <end position="465"/>
    </location>
</feature>
<dbReference type="GO" id="GO:0001227">
    <property type="term" value="F:DNA-binding transcription repressor activity, RNA polymerase II-specific"/>
    <property type="evidence" value="ECO:0007669"/>
    <property type="project" value="TreeGrafter"/>
</dbReference>
<evidence type="ECO:0000256" key="4">
    <source>
        <dbReference type="ARBA" id="ARBA00022737"/>
    </source>
</evidence>
<reference evidence="18 19" key="1">
    <citation type="submission" date="2019-08" db="EMBL/GenBank/DDBJ databases">
        <title>A chromosome-level genome assembly, high-density linkage maps, and genome scans reveal the genomic architecture of hybrid incompatibilities underlying speciation via character displacement in darters (Percidae: Etheostominae).</title>
        <authorList>
            <person name="Moran R.L."/>
            <person name="Catchen J.M."/>
            <person name="Fuller R.C."/>
        </authorList>
    </citation>
    <scope>NUCLEOTIDE SEQUENCE [LARGE SCALE GENOMIC DNA]</scope>
    <source>
        <strain evidence="18">EspeVRDwgs_2016</strain>
        <tissue evidence="18">Muscle</tissue>
    </source>
</reference>
<comment type="similarity">
    <text evidence="13">Belongs to the INSM1 family.</text>
</comment>
<dbReference type="GO" id="GO:0048513">
    <property type="term" value="P:animal organ development"/>
    <property type="evidence" value="ECO:0007669"/>
    <property type="project" value="UniProtKB-ARBA"/>
</dbReference>
<keyword evidence="4" id="KW-0677">Repeat</keyword>
<dbReference type="GO" id="GO:0010564">
    <property type="term" value="P:regulation of cell cycle process"/>
    <property type="evidence" value="ECO:0007669"/>
    <property type="project" value="TreeGrafter"/>
</dbReference>
<keyword evidence="2" id="KW-0217">Developmental protein</keyword>
<evidence type="ECO:0000256" key="12">
    <source>
        <dbReference type="ARBA" id="ARBA00023242"/>
    </source>
</evidence>
<feature type="domain" description="C2H2-type" evidence="17">
    <location>
        <begin position="310"/>
        <end position="337"/>
    </location>
</feature>
<dbReference type="Proteomes" id="UP000327493">
    <property type="component" value="Chromosome 18"/>
</dbReference>
<evidence type="ECO:0000256" key="9">
    <source>
        <dbReference type="ARBA" id="ARBA00023015"/>
    </source>
</evidence>
<comment type="function">
    <text evidence="14">May act as a transcriptional regulator. May play a role in neurogenesis and neuroendocrine cell differentiation during embryonic development.</text>
</comment>
<dbReference type="Gene3D" id="3.30.160.60">
    <property type="entry name" value="Classic Zinc Finger"/>
    <property type="match status" value="3"/>
</dbReference>
<evidence type="ECO:0000256" key="14">
    <source>
        <dbReference type="ARBA" id="ARBA00058195"/>
    </source>
</evidence>
<gene>
    <name evidence="18" type="ORF">FQN60_015481</name>
</gene>
<keyword evidence="3" id="KW-0479">Metal-binding</keyword>
<dbReference type="FunFam" id="3.30.160.60:FF:001458">
    <property type="entry name" value="INSM transcriptional repressor 1"/>
    <property type="match status" value="1"/>
</dbReference>
<dbReference type="PROSITE" id="PS00028">
    <property type="entry name" value="ZINC_FINGER_C2H2_1"/>
    <property type="match status" value="4"/>
</dbReference>
<keyword evidence="5 15" id="KW-0863">Zinc-finger</keyword>
<organism evidence="18 19">
    <name type="scientific">Etheostoma spectabile</name>
    <name type="common">orangethroat darter</name>
    <dbReference type="NCBI Taxonomy" id="54343"/>
    <lineage>
        <taxon>Eukaryota</taxon>
        <taxon>Metazoa</taxon>
        <taxon>Chordata</taxon>
        <taxon>Craniata</taxon>
        <taxon>Vertebrata</taxon>
        <taxon>Euteleostomi</taxon>
        <taxon>Actinopterygii</taxon>
        <taxon>Neopterygii</taxon>
        <taxon>Teleostei</taxon>
        <taxon>Neoteleostei</taxon>
        <taxon>Acanthomorphata</taxon>
        <taxon>Eupercaria</taxon>
        <taxon>Perciformes</taxon>
        <taxon>Percoidei</taxon>
        <taxon>Percidae</taxon>
        <taxon>Etheostomatinae</taxon>
        <taxon>Etheostoma</taxon>
    </lineage>
</organism>
<evidence type="ECO:0000256" key="5">
    <source>
        <dbReference type="ARBA" id="ARBA00022771"/>
    </source>
</evidence>
<keyword evidence="6" id="KW-0221">Differentiation</keyword>
<feature type="region of interest" description="Disordered" evidence="16">
    <location>
        <begin position="1"/>
        <end position="29"/>
    </location>
</feature>
<dbReference type="EMBL" id="VOFY01000018">
    <property type="protein sequence ID" value="KAA8582935.1"/>
    <property type="molecule type" value="Genomic_DNA"/>
</dbReference>
<name>A0A5J5CQL9_9PERO</name>
<evidence type="ECO:0000313" key="19">
    <source>
        <dbReference type="Proteomes" id="UP000327493"/>
    </source>
</evidence>
<dbReference type="GO" id="GO:0008270">
    <property type="term" value="F:zinc ion binding"/>
    <property type="evidence" value="ECO:0007669"/>
    <property type="project" value="UniProtKB-KW"/>
</dbReference>
<dbReference type="InterPro" id="IPR036236">
    <property type="entry name" value="Znf_C2H2_sf"/>
</dbReference>
<keyword evidence="10" id="KW-0238">DNA-binding</keyword>
<evidence type="ECO:0000256" key="11">
    <source>
        <dbReference type="ARBA" id="ARBA00023163"/>
    </source>
</evidence>
<dbReference type="GO" id="GO:0000978">
    <property type="term" value="F:RNA polymerase II cis-regulatory region sequence-specific DNA binding"/>
    <property type="evidence" value="ECO:0007669"/>
    <property type="project" value="TreeGrafter"/>
</dbReference>
<feature type="compositionally biased region" description="Basic and acidic residues" evidence="16">
    <location>
        <begin position="358"/>
        <end position="370"/>
    </location>
</feature>
<dbReference type="PROSITE" id="PS50157">
    <property type="entry name" value="ZINC_FINGER_C2H2_2"/>
    <property type="match status" value="4"/>
</dbReference>
<comment type="subcellular location">
    <subcellularLocation>
        <location evidence="1">Nucleus</location>
    </subcellularLocation>
</comment>
<feature type="region of interest" description="Disordered" evidence="16">
    <location>
        <begin position="327"/>
        <end position="384"/>
    </location>
</feature>
<feature type="region of interest" description="Disordered" evidence="16">
    <location>
        <begin position="195"/>
        <end position="237"/>
    </location>
</feature>
<dbReference type="GO" id="GO:0017053">
    <property type="term" value="C:transcription repressor complex"/>
    <property type="evidence" value="ECO:0007669"/>
    <property type="project" value="TreeGrafter"/>
</dbReference>
<dbReference type="AlphaFoldDB" id="A0A5J5CQL9"/>
<evidence type="ECO:0000256" key="3">
    <source>
        <dbReference type="ARBA" id="ARBA00022723"/>
    </source>
</evidence>
<accession>A0A5J5CQL9</accession>
<dbReference type="PANTHER" id="PTHR15065">
    <property type="entry name" value="INSULINOMA-ASSOCIATED 1"/>
    <property type="match status" value="1"/>
</dbReference>
<evidence type="ECO:0000256" key="8">
    <source>
        <dbReference type="ARBA" id="ARBA00022902"/>
    </source>
</evidence>
<keyword evidence="19" id="KW-1185">Reference proteome</keyword>
<evidence type="ECO:0000256" key="13">
    <source>
        <dbReference type="ARBA" id="ARBA00038003"/>
    </source>
</evidence>
<feature type="domain" description="C2H2-type" evidence="17">
    <location>
        <begin position="465"/>
        <end position="493"/>
    </location>
</feature>
<evidence type="ECO:0000259" key="17">
    <source>
        <dbReference type="PROSITE" id="PS50157"/>
    </source>
</evidence>
<sequence length="506" mass="54824">MARIAAGDESFWGEEEEKEGGGAQHRPWSHPIIPHGGGQTHIRLTGSVPSAFSSPSSVIMPRGFLVKRNKKPNPVSYRVRSDEEVAQQTAANALALPPSCAPLASIPVRAKTPTPTCGAAATAPEHVARPVQFGNPEAVYQALYSPTRPVSQDYDRSYFERRFNLGSPVSAESFPAPAALPALDHLYAPVDLKIGSSNSNRTEASATSTATLPTARTKRPSSDTERKGKPPSKKTKAIRKLHFEDDVTTSPVLGLKIKEAPVDQKPPRPQLLGGDNVPLGEFVCQLCREAYADPLALAQHKCSRIVRVEYRCPECDKVFSCPANLASHRRWHKPKPQSASSGGQHLESDKAAASGKTAPDDAKDSSDRDTPSPGPSESGSEEGLYDCNHCGKKFKRQAYLRKHLASQHGSPKPAEDEDASACEQSAAPLNLSASACHMCPVCGENFSNRGSQERHIRLLHSSQVYPCKYCPAVFYSSPGLTRHINKCHPSENRQVILLQMPLRPAC</sequence>
<evidence type="ECO:0000313" key="18">
    <source>
        <dbReference type="EMBL" id="KAA8582935.1"/>
    </source>
</evidence>
<evidence type="ECO:0000256" key="15">
    <source>
        <dbReference type="PROSITE-ProRule" id="PRU00042"/>
    </source>
</evidence>
<keyword evidence="12" id="KW-0539">Nucleus</keyword>
<evidence type="ECO:0000256" key="7">
    <source>
        <dbReference type="ARBA" id="ARBA00022833"/>
    </source>
</evidence>
<evidence type="ECO:0000256" key="10">
    <source>
        <dbReference type="ARBA" id="ARBA00023125"/>
    </source>
</evidence>
<dbReference type="InterPro" id="IPR013087">
    <property type="entry name" value="Znf_C2H2_type"/>
</dbReference>
<evidence type="ECO:0000256" key="16">
    <source>
        <dbReference type="SAM" id="MobiDB-lite"/>
    </source>
</evidence>
<comment type="caution">
    <text evidence="18">The sequence shown here is derived from an EMBL/GenBank/DDBJ whole genome shotgun (WGS) entry which is preliminary data.</text>
</comment>
<dbReference type="SUPFAM" id="SSF57667">
    <property type="entry name" value="beta-beta-alpha zinc fingers"/>
    <property type="match status" value="3"/>
</dbReference>
<keyword evidence="9" id="KW-0805">Transcription regulation</keyword>
<dbReference type="GO" id="GO:0009888">
    <property type="term" value="P:tissue development"/>
    <property type="evidence" value="ECO:0007669"/>
    <property type="project" value="UniProtKB-ARBA"/>
</dbReference>
<evidence type="ECO:0000256" key="1">
    <source>
        <dbReference type="ARBA" id="ARBA00004123"/>
    </source>
</evidence>
<keyword evidence="11" id="KW-0804">Transcription</keyword>
<evidence type="ECO:0000256" key="6">
    <source>
        <dbReference type="ARBA" id="ARBA00022782"/>
    </source>
</evidence>
<dbReference type="FunFam" id="3.30.160.60:FF:000488">
    <property type="entry name" value="Insulinoma-associated protein 2"/>
    <property type="match status" value="1"/>
</dbReference>
<dbReference type="GO" id="GO:0005634">
    <property type="term" value="C:nucleus"/>
    <property type="evidence" value="ECO:0007669"/>
    <property type="project" value="UniProtKB-SubCell"/>
</dbReference>
<evidence type="ECO:0000256" key="2">
    <source>
        <dbReference type="ARBA" id="ARBA00022473"/>
    </source>
</evidence>
<feature type="compositionally biased region" description="Low complexity" evidence="16">
    <location>
        <begin position="196"/>
        <end position="215"/>
    </location>
</feature>
<keyword evidence="8" id="KW-0524">Neurogenesis</keyword>
<feature type="domain" description="C2H2-type" evidence="17">
    <location>
        <begin position="385"/>
        <end position="413"/>
    </location>
</feature>
<dbReference type="SMART" id="SM00355">
    <property type="entry name" value="ZnF_C2H2"/>
    <property type="match status" value="5"/>
</dbReference>
<keyword evidence="7" id="KW-0862">Zinc</keyword>
<dbReference type="InterPro" id="IPR042972">
    <property type="entry name" value="INSM1/2"/>
</dbReference>
<dbReference type="PANTHER" id="PTHR15065:SF5">
    <property type="entry name" value="INSULINOMA-ASSOCIATED PROTEIN 1"/>
    <property type="match status" value="1"/>
</dbReference>
<protein>
    <recommendedName>
        <fullName evidence="17">C2H2-type domain-containing protein</fullName>
    </recommendedName>
</protein>